<evidence type="ECO:0000256" key="2">
    <source>
        <dbReference type="ARBA" id="ARBA00007090"/>
    </source>
</evidence>
<evidence type="ECO:0000259" key="14">
    <source>
        <dbReference type="Pfam" id="PF06832"/>
    </source>
</evidence>
<sequence length="770" mass="87604">MKRFLKTFSITLVTLFVSGWGVLFFLPKPPLLQGISFSTAVYDSQHHLLRLTLSHDEKYRLFTPLPKISTKLIDSTLLQEDQYFYWHYGINPLAILKAGWKTYFVKSRRLGASTLTMQVARLRYQINSKELSGKFWQMIRALQLEMHYSKQQILEAYLNLAPYGGNIEGVGAASLIYFNKQANQLGLPEALSLSVIPQNPLKRTPRNKNLKESRHKLFNRWVKAHPEDKNKEAAINLPLQMRNLHHMPFIAPHLVYSVLGDFSFISQEVVTTLDLHLQKIISRITSHYVKRKNYLGVYNAAVLLVDTRDMGIKSLVGSVNFFDKTIDGQINGTEMKRSPGSTLKPFVYGLAFDQGLIHPNTVLKDVPRSFGSYNPENFDYDFMGPIKAKDALVLSRNIPAIYLASQLTKPNLHQFLVDAQVSHLKPESYYGLALTLGGVELTMQELTTLYVMLVNKGQWRPLRIREDQPVEPAKPLLSPEASFLVLDILKNTPRPDVHSFFKQKKPLPISWKTGTSSGYRDAWAVGSFGPYVLAVWIGNFNNKGNPAFIGKNIAAPLFFEIIEAIQQERGPLPVIEQHPEYLRLTQIDVCKASGMLPTRYCQDTEMTWFIPGKSPIKSDNIYREVAIDNKTGLRTCHFNENTQFKIYEFWPTDLLRIFKQAGIQRQIPPLFTPDCSAITNTGMSPQITSPQSELRYIVRINSPVKTKIPFIAVTDADIHTVYWFINDTFVGKTTPDKPFLWAAKAGKYIVRVVDDHGLADAKEIYIQSNT</sequence>
<evidence type="ECO:0000256" key="11">
    <source>
        <dbReference type="ARBA" id="ARBA00049902"/>
    </source>
</evidence>
<keyword evidence="5" id="KW-0645">Protease</keyword>
<accession>A0A222P2A5</accession>
<dbReference type="OrthoDB" id="9766909at2"/>
<dbReference type="Gene3D" id="3.40.710.10">
    <property type="entry name" value="DD-peptidase/beta-lactamase superfamily"/>
    <property type="match status" value="1"/>
</dbReference>
<evidence type="ECO:0000313" key="15">
    <source>
        <dbReference type="EMBL" id="ASQ45895.1"/>
    </source>
</evidence>
<dbReference type="InterPro" id="IPR009647">
    <property type="entry name" value="PBP_C"/>
</dbReference>
<dbReference type="InterPro" id="IPR012338">
    <property type="entry name" value="Beta-lactam/transpept-like"/>
</dbReference>
<dbReference type="GO" id="GO:0006508">
    <property type="term" value="P:proteolysis"/>
    <property type="evidence" value="ECO:0007669"/>
    <property type="project" value="UniProtKB-KW"/>
</dbReference>
<feature type="domain" description="Glycosyl transferase family 51" evidence="13">
    <location>
        <begin position="56"/>
        <end position="212"/>
    </location>
</feature>
<keyword evidence="4" id="KW-0121">Carboxypeptidase</keyword>
<dbReference type="Gene3D" id="1.10.3810.10">
    <property type="entry name" value="Biosynthetic peptidoglycan transglycosylase-like"/>
    <property type="match status" value="1"/>
</dbReference>
<dbReference type="InterPro" id="IPR001460">
    <property type="entry name" value="PCN-bd_Tpept"/>
</dbReference>
<dbReference type="PANTHER" id="PTHR32282">
    <property type="entry name" value="BINDING PROTEIN TRANSPEPTIDASE, PUTATIVE-RELATED"/>
    <property type="match status" value="1"/>
</dbReference>
<dbReference type="InterPro" id="IPR023346">
    <property type="entry name" value="Lysozyme-like_dom_sf"/>
</dbReference>
<evidence type="ECO:0000256" key="8">
    <source>
        <dbReference type="ARBA" id="ARBA00022801"/>
    </source>
</evidence>
<keyword evidence="9" id="KW-0511">Multifunctional enzyme</keyword>
<dbReference type="SUPFAM" id="SSF56601">
    <property type="entry name" value="beta-lactamase/transpeptidase-like"/>
    <property type="match status" value="1"/>
</dbReference>
<evidence type="ECO:0000256" key="3">
    <source>
        <dbReference type="ARBA" id="ARBA00007739"/>
    </source>
</evidence>
<dbReference type="Pfam" id="PF06832">
    <property type="entry name" value="BiPBP_C"/>
    <property type="match status" value="1"/>
</dbReference>
<evidence type="ECO:0000256" key="9">
    <source>
        <dbReference type="ARBA" id="ARBA00023268"/>
    </source>
</evidence>
<dbReference type="GO" id="GO:0008658">
    <property type="term" value="F:penicillin binding"/>
    <property type="evidence" value="ECO:0007669"/>
    <property type="project" value="InterPro"/>
</dbReference>
<evidence type="ECO:0000259" key="12">
    <source>
        <dbReference type="Pfam" id="PF00905"/>
    </source>
</evidence>
<dbReference type="SUPFAM" id="SSF53955">
    <property type="entry name" value="Lysozyme-like"/>
    <property type="match status" value="1"/>
</dbReference>
<dbReference type="RefSeq" id="WP_094090907.1">
    <property type="nucleotide sequence ID" value="NZ_CP016397.1"/>
</dbReference>
<dbReference type="AlphaFoldDB" id="A0A222P2A5"/>
<dbReference type="UniPathway" id="UPA00219"/>
<dbReference type="PANTHER" id="PTHR32282:SF15">
    <property type="entry name" value="PENICILLIN-BINDING PROTEIN 1C"/>
    <property type="match status" value="1"/>
</dbReference>
<evidence type="ECO:0000313" key="16">
    <source>
        <dbReference type="Proteomes" id="UP000201728"/>
    </source>
</evidence>
<dbReference type="Proteomes" id="UP000201728">
    <property type="component" value="Chromosome"/>
</dbReference>
<dbReference type="KEGG" id="lcd:clem_06700"/>
<organism evidence="15 16">
    <name type="scientific">Legionella clemsonensis</name>
    <dbReference type="NCBI Taxonomy" id="1867846"/>
    <lineage>
        <taxon>Bacteria</taxon>
        <taxon>Pseudomonadati</taxon>
        <taxon>Pseudomonadota</taxon>
        <taxon>Gammaproteobacteria</taxon>
        <taxon>Legionellales</taxon>
        <taxon>Legionellaceae</taxon>
        <taxon>Legionella</taxon>
    </lineage>
</organism>
<evidence type="ECO:0000256" key="6">
    <source>
        <dbReference type="ARBA" id="ARBA00022676"/>
    </source>
</evidence>
<feature type="domain" description="Penicillin-binding C-terminal" evidence="14">
    <location>
        <begin position="681"/>
        <end position="761"/>
    </location>
</feature>
<dbReference type="InterPro" id="IPR001264">
    <property type="entry name" value="Glyco_trans_51"/>
</dbReference>
<comment type="similarity">
    <text evidence="2">In the C-terminal section; belongs to the transpeptidase family.</text>
</comment>
<dbReference type="InterPro" id="IPR011815">
    <property type="entry name" value="PBP_1c"/>
</dbReference>
<dbReference type="GO" id="GO:0004180">
    <property type="term" value="F:carboxypeptidase activity"/>
    <property type="evidence" value="ECO:0007669"/>
    <property type="project" value="UniProtKB-KW"/>
</dbReference>
<keyword evidence="6" id="KW-0328">Glycosyltransferase</keyword>
<evidence type="ECO:0000256" key="10">
    <source>
        <dbReference type="ARBA" id="ARBA00044770"/>
    </source>
</evidence>
<evidence type="ECO:0000256" key="7">
    <source>
        <dbReference type="ARBA" id="ARBA00022679"/>
    </source>
</evidence>
<dbReference type="InterPro" id="IPR036950">
    <property type="entry name" value="PBP_transglycosylase"/>
</dbReference>
<comment type="pathway">
    <text evidence="1">Cell wall biogenesis; peptidoglycan biosynthesis.</text>
</comment>
<evidence type="ECO:0000256" key="1">
    <source>
        <dbReference type="ARBA" id="ARBA00004752"/>
    </source>
</evidence>
<feature type="domain" description="Penicillin-binding protein transpeptidase" evidence="12">
    <location>
        <begin position="301"/>
        <end position="520"/>
    </location>
</feature>
<dbReference type="NCBIfam" id="TIGR02073">
    <property type="entry name" value="PBP_1c"/>
    <property type="match status" value="1"/>
</dbReference>
<dbReference type="InterPro" id="IPR050396">
    <property type="entry name" value="Glycosyltr_51/Transpeptidase"/>
</dbReference>
<name>A0A222P2A5_9GAMM</name>
<reference evidence="15 16" key="1">
    <citation type="submission" date="2016-07" db="EMBL/GenBank/DDBJ databases">
        <authorList>
            <person name="Hassler H."/>
        </authorList>
    </citation>
    <scope>NUCLEOTIDE SEQUENCE [LARGE SCALE GENOMIC DNA]</scope>
    <source>
        <strain evidence="15 16">CDC-D5610</strain>
    </source>
</reference>
<comment type="similarity">
    <text evidence="3">In the N-terminal section; belongs to the glycosyltransferase 51 family.</text>
</comment>
<evidence type="ECO:0000256" key="5">
    <source>
        <dbReference type="ARBA" id="ARBA00022670"/>
    </source>
</evidence>
<evidence type="ECO:0000256" key="4">
    <source>
        <dbReference type="ARBA" id="ARBA00022645"/>
    </source>
</evidence>
<dbReference type="GO" id="GO:0008955">
    <property type="term" value="F:peptidoglycan glycosyltransferase activity"/>
    <property type="evidence" value="ECO:0007669"/>
    <property type="project" value="UniProtKB-EC"/>
</dbReference>
<keyword evidence="7" id="KW-0808">Transferase</keyword>
<dbReference type="EC" id="2.4.99.28" evidence="10"/>
<gene>
    <name evidence="15" type="primary">pbpF</name>
    <name evidence="15" type="ORF">clem_06700</name>
</gene>
<evidence type="ECO:0000259" key="13">
    <source>
        <dbReference type="Pfam" id="PF00912"/>
    </source>
</evidence>
<dbReference type="EMBL" id="CP016397">
    <property type="protein sequence ID" value="ASQ45895.1"/>
    <property type="molecule type" value="Genomic_DNA"/>
</dbReference>
<keyword evidence="16" id="KW-1185">Reference proteome</keyword>
<dbReference type="Pfam" id="PF00912">
    <property type="entry name" value="Transgly"/>
    <property type="match status" value="1"/>
</dbReference>
<keyword evidence="8" id="KW-0378">Hydrolase</keyword>
<proteinExistence type="inferred from homology"/>
<comment type="catalytic activity">
    <reaction evidence="11">
        <text>[GlcNAc-(1-&gt;4)-Mur2Ac(oyl-L-Ala-gamma-D-Glu-L-Lys-D-Ala-D-Ala)](n)-di-trans,octa-cis-undecaprenyl diphosphate + beta-D-GlcNAc-(1-&gt;4)-Mur2Ac(oyl-L-Ala-gamma-D-Glu-L-Lys-D-Ala-D-Ala)-di-trans,octa-cis-undecaprenyl diphosphate = [GlcNAc-(1-&gt;4)-Mur2Ac(oyl-L-Ala-gamma-D-Glu-L-Lys-D-Ala-D-Ala)](n+1)-di-trans,octa-cis-undecaprenyl diphosphate + di-trans,octa-cis-undecaprenyl diphosphate + H(+)</text>
        <dbReference type="Rhea" id="RHEA:23708"/>
        <dbReference type="Rhea" id="RHEA-COMP:9602"/>
        <dbReference type="Rhea" id="RHEA-COMP:9603"/>
        <dbReference type="ChEBI" id="CHEBI:15378"/>
        <dbReference type="ChEBI" id="CHEBI:58405"/>
        <dbReference type="ChEBI" id="CHEBI:60033"/>
        <dbReference type="ChEBI" id="CHEBI:78435"/>
        <dbReference type="EC" id="2.4.99.28"/>
    </reaction>
</comment>
<dbReference type="GO" id="GO:0009252">
    <property type="term" value="P:peptidoglycan biosynthetic process"/>
    <property type="evidence" value="ECO:0007669"/>
    <property type="project" value="UniProtKB-UniPathway"/>
</dbReference>
<protein>
    <recommendedName>
        <fullName evidence="10">peptidoglycan glycosyltransferase</fullName>
        <ecNumber evidence="10">2.4.99.28</ecNumber>
    </recommendedName>
</protein>
<dbReference type="GO" id="GO:0030288">
    <property type="term" value="C:outer membrane-bounded periplasmic space"/>
    <property type="evidence" value="ECO:0007669"/>
    <property type="project" value="TreeGrafter"/>
</dbReference>
<dbReference type="Pfam" id="PF00905">
    <property type="entry name" value="Transpeptidase"/>
    <property type="match status" value="1"/>
</dbReference>